<dbReference type="NCBIfam" id="NF004825">
    <property type="entry name" value="PRK06181.1"/>
    <property type="match status" value="1"/>
</dbReference>
<evidence type="ECO:0000256" key="3">
    <source>
        <dbReference type="RuleBase" id="RU000363"/>
    </source>
</evidence>
<name>A0ABS4SE35_9PROT</name>
<dbReference type="Proteomes" id="UP000781958">
    <property type="component" value="Unassembled WGS sequence"/>
</dbReference>
<comment type="caution">
    <text evidence="5">The sequence shown here is derived from an EMBL/GenBank/DDBJ whole genome shotgun (WGS) entry which is preliminary data.</text>
</comment>
<dbReference type="InterPro" id="IPR020904">
    <property type="entry name" value="Sc_DH/Rdtase_CS"/>
</dbReference>
<dbReference type="EMBL" id="JAGINP010000001">
    <property type="protein sequence ID" value="MBP2290819.1"/>
    <property type="molecule type" value="Genomic_DNA"/>
</dbReference>
<keyword evidence="2" id="KW-0560">Oxidoreductase</keyword>
<feature type="domain" description="Ketoreductase" evidence="4">
    <location>
        <begin position="8"/>
        <end position="193"/>
    </location>
</feature>
<dbReference type="InterPro" id="IPR057326">
    <property type="entry name" value="KR_dom"/>
</dbReference>
<gene>
    <name evidence="5" type="ORF">J2851_000556</name>
</gene>
<dbReference type="Pfam" id="PF00106">
    <property type="entry name" value="adh_short"/>
    <property type="match status" value="1"/>
</dbReference>
<dbReference type="PANTHER" id="PTHR44196:SF1">
    <property type="entry name" value="DEHYDROGENASE_REDUCTASE SDR FAMILY MEMBER 7B"/>
    <property type="match status" value="1"/>
</dbReference>
<reference evidence="5 6" key="1">
    <citation type="submission" date="2021-03" db="EMBL/GenBank/DDBJ databases">
        <title>Genomic Encyclopedia of Type Strains, Phase III (KMG-III): the genomes of soil and plant-associated and newly described type strains.</title>
        <authorList>
            <person name="Whitman W."/>
        </authorList>
    </citation>
    <scope>NUCLEOTIDE SEQUENCE [LARGE SCALE GENOMIC DNA]</scope>
    <source>
        <strain evidence="5 6">IMMIB AFH-6</strain>
    </source>
</reference>
<protein>
    <submittedName>
        <fullName evidence="5">Short-subunit dehydrogenase</fullName>
    </submittedName>
</protein>
<evidence type="ECO:0000313" key="6">
    <source>
        <dbReference type="Proteomes" id="UP000781958"/>
    </source>
</evidence>
<evidence type="ECO:0000313" key="5">
    <source>
        <dbReference type="EMBL" id="MBP2290819.1"/>
    </source>
</evidence>
<proteinExistence type="inferred from homology"/>
<sequence>MAQGHFDKVVVITGASSGIGHATAVAFARRGAAVVLAARRHAALHEVAEECVAAGGRAMVVPTDVRDQEQVNRLAQRAIDAFGGIDVWVNNAGVIAFGQFEEMPQDVFEEVMRTNFFGTANGCRAVLPHFLDRGEGTIINMSSMASTVGQRYTTSYAASKFAVRGFTETLRQELVEEPNIHLCTVMPGPIDTPLWQHAANYTGRAIKAMTPLYPPEQVADAIVAMAENPAKRDVFVGNVGRVAAFQNAVAPAMTERVMAHMIDRNMFENRPARDTTGAVLNPMPEYHEASGGWMERTGSGRQAAWSRRAGGTAGERRFCWTNLALFLLPIGLMSQLPMDVWEKVRHTRGQHARSQHAH</sequence>
<accession>A0ABS4SE35</accession>
<dbReference type="InterPro" id="IPR002347">
    <property type="entry name" value="SDR_fam"/>
</dbReference>
<dbReference type="NCBIfam" id="NF005495">
    <property type="entry name" value="PRK07109.1"/>
    <property type="match status" value="1"/>
</dbReference>
<dbReference type="RefSeq" id="WP_209763336.1">
    <property type="nucleotide sequence ID" value="NZ_JAGINP010000001.1"/>
</dbReference>
<dbReference type="PRINTS" id="PR00080">
    <property type="entry name" value="SDRFAMILY"/>
</dbReference>
<evidence type="ECO:0000259" key="4">
    <source>
        <dbReference type="SMART" id="SM00822"/>
    </source>
</evidence>
<dbReference type="NCBIfam" id="NF004792">
    <property type="entry name" value="PRK06139.1"/>
    <property type="match status" value="1"/>
</dbReference>
<dbReference type="PROSITE" id="PS00061">
    <property type="entry name" value="ADH_SHORT"/>
    <property type="match status" value="1"/>
</dbReference>
<dbReference type="InterPro" id="IPR036291">
    <property type="entry name" value="NAD(P)-bd_dom_sf"/>
</dbReference>
<dbReference type="SMART" id="SM00822">
    <property type="entry name" value="PKS_KR"/>
    <property type="match status" value="1"/>
</dbReference>
<dbReference type="PRINTS" id="PR00081">
    <property type="entry name" value="GDHRDH"/>
</dbReference>
<comment type="similarity">
    <text evidence="1 3">Belongs to the short-chain dehydrogenases/reductases (SDR) family.</text>
</comment>
<evidence type="ECO:0000256" key="1">
    <source>
        <dbReference type="ARBA" id="ARBA00006484"/>
    </source>
</evidence>
<organism evidence="5 6">
    <name type="scientific">Azospirillum rugosum</name>
    <dbReference type="NCBI Taxonomy" id="416170"/>
    <lineage>
        <taxon>Bacteria</taxon>
        <taxon>Pseudomonadati</taxon>
        <taxon>Pseudomonadota</taxon>
        <taxon>Alphaproteobacteria</taxon>
        <taxon>Rhodospirillales</taxon>
        <taxon>Azospirillaceae</taxon>
        <taxon>Azospirillum</taxon>
    </lineage>
</organism>
<dbReference type="PANTHER" id="PTHR44196">
    <property type="entry name" value="DEHYDROGENASE/REDUCTASE SDR FAMILY MEMBER 7B"/>
    <property type="match status" value="1"/>
</dbReference>
<dbReference type="SUPFAM" id="SSF51735">
    <property type="entry name" value="NAD(P)-binding Rossmann-fold domains"/>
    <property type="match status" value="1"/>
</dbReference>
<keyword evidence="6" id="KW-1185">Reference proteome</keyword>
<evidence type="ECO:0000256" key="2">
    <source>
        <dbReference type="ARBA" id="ARBA00023002"/>
    </source>
</evidence>
<dbReference type="Gene3D" id="3.40.50.720">
    <property type="entry name" value="NAD(P)-binding Rossmann-like Domain"/>
    <property type="match status" value="1"/>
</dbReference>